<dbReference type="EMBL" id="FN654281">
    <property type="protein sequence ID" value="CBY30721.1"/>
    <property type="molecule type" value="Genomic_DNA"/>
</dbReference>
<dbReference type="Gene3D" id="3.90.1150.10">
    <property type="entry name" value="Aspartate Aminotransferase, domain 1"/>
    <property type="match status" value="1"/>
</dbReference>
<evidence type="ECO:0000313" key="1">
    <source>
        <dbReference type="EMBL" id="CBY30721.1"/>
    </source>
</evidence>
<dbReference type="Proteomes" id="UP000011014">
    <property type="component" value="Unassembled WGS sequence"/>
</dbReference>
<dbReference type="InterPro" id="IPR015422">
    <property type="entry name" value="PyrdxlP-dep_Trfase_small"/>
</dbReference>
<protein>
    <submittedName>
        <fullName evidence="1">Uncharacterized protein</fullName>
    </submittedName>
</protein>
<organism evidence="1">
    <name type="scientific">Oikopleura dioica</name>
    <name type="common">Tunicate</name>
    <dbReference type="NCBI Taxonomy" id="34765"/>
    <lineage>
        <taxon>Eukaryota</taxon>
        <taxon>Metazoa</taxon>
        <taxon>Chordata</taxon>
        <taxon>Tunicata</taxon>
        <taxon>Appendicularia</taxon>
        <taxon>Copelata</taxon>
        <taxon>Oikopleuridae</taxon>
        <taxon>Oikopleura</taxon>
    </lineage>
</organism>
<reference evidence="1" key="1">
    <citation type="journal article" date="2010" name="Science">
        <title>Plasticity of animal genome architecture unmasked by rapid evolution of a pelagic tunicate.</title>
        <authorList>
            <person name="Denoeud F."/>
            <person name="Henriet S."/>
            <person name="Mungpakdee S."/>
            <person name="Aury J.M."/>
            <person name="Da Silva C."/>
            <person name="Brinkmann H."/>
            <person name="Mikhaleva J."/>
            <person name="Olsen L.C."/>
            <person name="Jubin C."/>
            <person name="Canestro C."/>
            <person name="Bouquet J.M."/>
            <person name="Danks G."/>
            <person name="Poulain J."/>
            <person name="Campsteijn C."/>
            <person name="Adamski M."/>
            <person name="Cross I."/>
            <person name="Yadetie F."/>
            <person name="Muffato M."/>
            <person name="Louis A."/>
            <person name="Butcher S."/>
            <person name="Tsagkogeorga G."/>
            <person name="Konrad A."/>
            <person name="Singh S."/>
            <person name="Jensen M.F."/>
            <person name="Cong E.H."/>
            <person name="Eikeseth-Otteraa H."/>
            <person name="Noel B."/>
            <person name="Anthouard V."/>
            <person name="Porcel B.M."/>
            <person name="Kachouri-Lafond R."/>
            <person name="Nishino A."/>
            <person name="Ugolini M."/>
            <person name="Chourrout P."/>
            <person name="Nishida H."/>
            <person name="Aasland R."/>
            <person name="Huzurbazar S."/>
            <person name="Westhof E."/>
            <person name="Delsuc F."/>
            <person name="Lehrach H."/>
            <person name="Reinhardt R."/>
            <person name="Weissenbach J."/>
            <person name="Roy S.W."/>
            <person name="Artiguenave F."/>
            <person name="Postlethwait J.H."/>
            <person name="Manak J.R."/>
            <person name="Thompson E.M."/>
            <person name="Jaillon O."/>
            <person name="Du Pasquier L."/>
            <person name="Boudinot P."/>
            <person name="Liberles D.A."/>
            <person name="Volff J.N."/>
            <person name="Philippe H."/>
            <person name="Lenhard B."/>
            <person name="Roest Crollius H."/>
            <person name="Wincker P."/>
            <person name="Chourrout D."/>
        </authorList>
    </citation>
    <scope>NUCLEOTIDE SEQUENCE [LARGE SCALE GENOMIC DNA]</scope>
</reference>
<dbReference type="AlphaFoldDB" id="E4Y4X3"/>
<gene>
    <name evidence="1" type="ORF">GSOID_T00018606001</name>
</gene>
<proteinExistence type="predicted"/>
<sequence>MVHSNIVRFKLKGHSQEDFIARCGDDSCGVQVKILIVSGGFIRAVFHNDAKGEAVSVGLKKIEKLLSEMK</sequence>
<name>E4Y4X3_OIKDI</name>
<accession>E4Y4X3</accession>